<dbReference type="Pfam" id="PF14234">
    <property type="entry name" value="DUF4336"/>
    <property type="match status" value="1"/>
</dbReference>
<accession>A0ABT3R446</accession>
<comment type="caution">
    <text evidence="1">The sequence shown here is derived from an EMBL/GenBank/DDBJ whole genome shotgun (WGS) entry which is preliminary data.</text>
</comment>
<dbReference type="EMBL" id="JAPEVI010000003">
    <property type="protein sequence ID" value="MCX2724041.1"/>
    <property type="molecule type" value="Genomic_DNA"/>
</dbReference>
<organism evidence="1 2">
    <name type="scientific">Roseibium salinum</name>
    <dbReference type="NCBI Taxonomy" id="1604349"/>
    <lineage>
        <taxon>Bacteria</taxon>
        <taxon>Pseudomonadati</taxon>
        <taxon>Pseudomonadota</taxon>
        <taxon>Alphaproteobacteria</taxon>
        <taxon>Hyphomicrobiales</taxon>
        <taxon>Stappiaceae</taxon>
        <taxon>Roseibium</taxon>
    </lineage>
</organism>
<dbReference type="InterPro" id="IPR025638">
    <property type="entry name" value="DUF4336"/>
</dbReference>
<dbReference type="RefSeq" id="WP_265963788.1">
    <property type="nucleotide sequence ID" value="NZ_JAPEVI010000003.1"/>
</dbReference>
<dbReference type="SUPFAM" id="SSF56281">
    <property type="entry name" value="Metallo-hydrolase/oxidoreductase"/>
    <property type="match status" value="1"/>
</dbReference>
<name>A0ABT3R446_9HYPH</name>
<protein>
    <submittedName>
        <fullName evidence="1">DUF4336 domain-containing protein</fullName>
    </submittedName>
</protein>
<evidence type="ECO:0000313" key="2">
    <source>
        <dbReference type="Proteomes" id="UP001300261"/>
    </source>
</evidence>
<dbReference type="InterPro" id="IPR036866">
    <property type="entry name" value="RibonucZ/Hydroxyglut_hydro"/>
</dbReference>
<proteinExistence type="predicted"/>
<dbReference type="PANTHER" id="PTHR33835">
    <property type="entry name" value="YALI0C07656P"/>
    <property type="match status" value="1"/>
</dbReference>
<dbReference type="PANTHER" id="PTHR33835:SF1">
    <property type="entry name" value="METALLO-BETA-LACTAMASE DOMAIN-CONTAINING PROTEIN"/>
    <property type="match status" value="1"/>
</dbReference>
<sequence>MDRPAIKVAENIWILEGDLVPFYGYPYPTRCVIVALPSGGLWVWSPIALSDDVKRQIETLGAPAHLVSPNKIHHLYLQDWQKAYPDARLWGPQSTIDKRRDLTFEAPLDDTVPAAWDDRIDMVRFAGSPVMDELVFFHRPSRTAILADLSEHFSERFLAEHWKPWQRWLARLWGIVEGKGHAPLEWRLTFFNRRKARSCKARILAWAPERVIMAHGEWQRDGGTAFLKKALSWV</sequence>
<keyword evidence="2" id="KW-1185">Reference proteome</keyword>
<dbReference type="Proteomes" id="UP001300261">
    <property type="component" value="Unassembled WGS sequence"/>
</dbReference>
<gene>
    <name evidence="1" type="ORF">ON753_16940</name>
</gene>
<evidence type="ECO:0000313" key="1">
    <source>
        <dbReference type="EMBL" id="MCX2724041.1"/>
    </source>
</evidence>
<reference evidence="1 2" key="1">
    <citation type="journal article" date="2016" name="Int. J. Syst. Evol. Microbiol.">
        <title>Labrenzia salina sp. nov., isolated from the rhizosphere of the halophyte Arthrocnemum macrostachyum.</title>
        <authorList>
            <person name="Camacho M."/>
            <person name="Redondo-Gomez S."/>
            <person name="Rodriguez-Llorente I."/>
            <person name="Rohde M."/>
            <person name="Sproer C."/>
            <person name="Schumann P."/>
            <person name="Klenk H.P."/>
            <person name="Montero-Calasanz M.D.C."/>
        </authorList>
    </citation>
    <scope>NUCLEOTIDE SEQUENCE [LARGE SCALE GENOMIC DNA]</scope>
    <source>
        <strain evidence="1 2">DSM 29163</strain>
    </source>
</reference>